<accession>A0ACA9SA28</accession>
<dbReference type="Proteomes" id="UP000789920">
    <property type="component" value="Unassembled WGS sequence"/>
</dbReference>
<proteinExistence type="predicted"/>
<feature type="non-terminal residue" evidence="1">
    <location>
        <position position="1"/>
    </location>
</feature>
<protein>
    <submittedName>
        <fullName evidence="1">29167_t:CDS:1</fullName>
    </submittedName>
</protein>
<name>A0ACA9SA28_9GLOM</name>
<reference evidence="1" key="1">
    <citation type="submission" date="2021-06" db="EMBL/GenBank/DDBJ databases">
        <authorList>
            <person name="Kallberg Y."/>
            <person name="Tangrot J."/>
            <person name="Rosling A."/>
        </authorList>
    </citation>
    <scope>NUCLEOTIDE SEQUENCE</scope>
    <source>
        <strain evidence="1">MA461A</strain>
    </source>
</reference>
<feature type="non-terminal residue" evidence="1">
    <location>
        <position position="49"/>
    </location>
</feature>
<evidence type="ECO:0000313" key="2">
    <source>
        <dbReference type="Proteomes" id="UP000789920"/>
    </source>
</evidence>
<gene>
    <name evidence="1" type="ORF">RPERSI_LOCUS28371</name>
</gene>
<keyword evidence="2" id="KW-1185">Reference proteome</keyword>
<dbReference type="EMBL" id="CAJVQC010103042">
    <property type="protein sequence ID" value="CAG8832175.1"/>
    <property type="molecule type" value="Genomic_DNA"/>
</dbReference>
<organism evidence="1 2">
    <name type="scientific">Racocetra persica</name>
    <dbReference type="NCBI Taxonomy" id="160502"/>
    <lineage>
        <taxon>Eukaryota</taxon>
        <taxon>Fungi</taxon>
        <taxon>Fungi incertae sedis</taxon>
        <taxon>Mucoromycota</taxon>
        <taxon>Glomeromycotina</taxon>
        <taxon>Glomeromycetes</taxon>
        <taxon>Diversisporales</taxon>
        <taxon>Gigasporaceae</taxon>
        <taxon>Racocetra</taxon>
    </lineage>
</organism>
<sequence length="49" mass="5381">KSDFTAAVAVHGPEIADSSLRGYRSSAAIAILVLDIFFYVRQLQAMQRP</sequence>
<comment type="caution">
    <text evidence="1">The sequence shown here is derived from an EMBL/GenBank/DDBJ whole genome shotgun (WGS) entry which is preliminary data.</text>
</comment>
<evidence type="ECO:0000313" key="1">
    <source>
        <dbReference type="EMBL" id="CAG8832175.1"/>
    </source>
</evidence>